<evidence type="ECO:0000259" key="1">
    <source>
        <dbReference type="Pfam" id="PF03478"/>
    </source>
</evidence>
<dbReference type="AlphaFoldDB" id="A0AAD6EM33"/>
<proteinExistence type="predicted"/>
<comment type="caution">
    <text evidence="2">The sequence shown here is derived from an EMBL/GenBank/DDBJ whole genome shotgun (WGS) entry which is preliminary data.</text>
</comment>
<evidence type="ECO:0000313" key="3">
    <source>
        <dbReference type="Proteomes" id="UP001210211"/>
    </source>
</evidence>
<feature type="domain" description="KIB1-4 beta-propeller" evidence="1">
    <location>
        <begin position="138"/>
        <end position="293"/>
    </location>
</feature>
<name>A0AAD6EM33_9POAL</name>
<dbReference type="Pfam" id="PF03478">
    <property type="entry name" value="Beta-prop_KIB1-4"/>
    <property type="match status" value="1"/>
</dbReference>
<gene>
    <name evidence="2" type="ORF">LUZ61_018550</name>
</gene>
<accession>A0AAD6EM33</accession>
<dbReference type="Gene3D" id="1.20.1280.50">
    <property type="match status" value="1"/>
</dbReference>
<organism evidence="2 3">
    <name type="scientific">Rhynchospora tenuis</name>
    <dbReference type="NCBI Taxonomy" id="198213"/>
    <lineage>
        <taxon>Eukaryota</taxon>
        <taxon>Viridiplantae</taxon>
        <taxon>Streptophyta</taxon>
        <taxon>Embryophyta</taxon>
        <taxon>Tracheophyta</taxon>
        <taxon>Spermatophyta</taxon>
        <taxon>Magnoliopsida</taxon>
        <taxon>Liliopsida</taxon>
        <taxon>Poales</taxon>
        <taxon>Cyperaceae</taxon>
        <taxon>Cyperoideae</taxon>
        <taxon>Rhynchosporeae</taxon>
        <taxon>Rhynchospora</taxon>
    </lineage>
</organism>
<evidence type="ECO:0000313" key="2">
    <source>
        <dbReference type="EMBL" id="KAJ3689386.1"/>
    </source>
</evidence>
<sequence>MRKKGSSYSLLSDFRDCHDWAHLDDFRDFLAKMRKKGSSSSLSSEMRKKGSSSSLSSDFRDCRDWAHLPPELVELISQRLKSITDYIRFRAVCYPWRAATASLPNPRHLPPQLPWIMPPLHWAPPSGVFFDDIWEAKNPTFHLPGTERRANNCACYRGWLLFAEYSGNEVFLMNPLTQARIQLPPFAAPLRCLGDDSHVPSDNSLFNMSGCKQFFCGSKMIFSTDLTDPNCLITVLINGTWVICCRVGDPYWTRVDCCLSHVSGYYDVTYYNGRFFFLCTHQESMSIFDSNNTEEKISL</sequence>
<dbReference type="Proteomes" id="UP001210211">
    <property type="component" value="Unassembled WGS sequence"/>
</dbReference>
<dbReference type="InterPro" id="IPR005174">
    <property type="entry name" value="KIB1-4_b-propeller"/>
</dbReference>
<protein>
    <recommendedName>
        <fullName evidence="1">KIB1-4 beta-propeller domain-containing protein</fullName>
    </recommendedName>
</protein>
<reference evidence="2 3" key="1">
    <citation type="journal article" date="2022" name="Cell">
        <title>Repeat-based holocentromeres influence genome architecture and karyotype evolution.</title>
        <authorList>
            <person name="Hofstatter P.G."/>
            <person name="Thangavel G."/>
            <person name="Lux T."/>
            <person name="Neumann P."/>
            <person name="Vondrak T."/>
            <person name="Novak P."/>
            <person name="Zhang M."/>
            <person name="Costa L."/>
            <person name="Castellani M."/>
            <person name="Scott A."/>
            <person name="Toegelov H."/>
            <person name="Fuchs J."/>
            <person name="Mata-Sucre Y."/>
            <person name="Dias Y."/>
            <person name="Vanzela A.L.L."/>
            <person name="Huettel B."/>
            <person name="Almeida C.C.S."/>
            <person name="Simkova H."/>
            <person name="Souza G."/>
            <person name="Pedrosa-Harand A."/>
            <person name="Macas J."/>
            <person name="Mayer K.F.X."/>
            <person name="Houben A."/>
            <person name="Marques A."/>
        </authorList>
    </citation>
    <scope>NUCLEOTIDE SEQUENCE [LARGE SCALE GENOMIC DNA]</scope>
    <source>
        <strain evidence="2">RhyTen1mFocal</strain>
    </source>
</reference>
<dbReference type="InterPro" id="IPR036047">
    <property type="entry name" value="F-box-like_dom_sf"/>
</dbReference>
<keyword evidence="3" id="KW-1185">Reference proteome</keyword>
<dbReference type="SUPFAM" id="SSF81383">
    <property type="entry name" value="F-box domain"/>
    <property type="match status" value="1"/>
</dbReference>
<dbReference type="PANTHER" id="PTHR33110">
    <property type="entry name" value="F-BOX/KELCH-REPEAT PROTEIN-RELATED"/>
    <property type="match status" value="1"/>
</dbReference>
<dbReference type="EMBL" id="JAMRDG010000002">
    <property type="protein sequence ID" value="KAJ3689386.1"/>
    <property type="molecule type" value="Genomic_DNA"/>
</dbReference>